<proteinExistence type="predicted"/>
<dbReference type="Proteomes" id="UP001526147">
    <property type="component" value="Unassembled WGS sequence"/>
</dbReference>
<reference evidence="1 2" key="1">
    <citation type="submission" date="2022-10" db="EMBL/GenBank/DDBJ databases">
        <title>Draft genome assembly of moderately radiation resistant bacterium Metabacillus halosaccharovorans.</title>
        <authorList>
            <person name="Pal S."/>
            <person name="Gopinathan A."/>
        </authorList>
    </citation>
    <scope>NUCLEOTIDE SEQUENCE [LARGE SCALE GENOMIC DNA]</scope>
    <source>
        <strain evidence="1 2">VITHBRA001</strain>
    </source>
</reference>
<comment type="caution">
    <text evidence="1">The sequence shown here is derived from an EMBL/GenBank/DDBJ whole genome shotgun (WGS) entry which is preliminary data.</text>
</comment>
<dbReference type="RefSeq" id="WP_264144988.1">
    <property type="nucleotide sequence ID" value="NZ_JAOYEY010000052.1"/>
</dbReference>
<name>A0ABT3DPI7_9BACI</name>
<organism evidence="1 2">
    <name type="scientific">Metabacillus halosaccharovorans</name>
    <dbReference type="NCBI Taxonomy" id="930124"/>
    <lineage>
        <taxon>Bacteria</taxon>
        <taxon>Bacillati</taxon>
        <taxon>Bacillota</taxon>
        <taxon>Bacilli</taxon>
        <taxon>Bacillales</taxon>
        <taxon>Bacillaceae</taxon>
        <taxon>Metabacillus</taxon>
    </lineage>
</organism>
<sequence length="111" mass="13302">MMDQTKKTYYITVGSGQISQLSTVSAWDFKIEATDEEIVQLREYFDQVYSADFQGFLRSHTPYVQYHYDRENDAIDETHKKIYRMIYELGDEEAREHIRSQQLMSKIDEQE</sequence>
<evidence type="ECO:0000313" key="2">
    <source>
        <dbReference type="Proteomes" id="UP001526147"/>
    </source>
</evidence>
<keyword evidence="1" id="KW-0378">Hydrolase</keyword>
<dbReference type="GO" id="GO:0016787">
    <property type="term" value="F:hydrolase activity"/>
    <property type="evidence" value="ECO:0007669"/>
    <property type="project" value="UniProtKB-KW"/>
</dbReference>
<dbReference type="EMBL" id="JAOYEY010000052">
    <property type="protein sequence ID" value="MCV9888949.1"/>
    <property type="molecule type" value="Genomic_DNA"/>
</dbReference>
<gene>
    <name evidence="1" type="ORF">OIH86_25145</name>
</gene>
<protein>
    <submittedName>
        <fullName evidence="1">Hydrolase</fullName>
    </submittedName>
</protein>
<evidence type="ECO:0000313" key="1">
    <source>
        <dbReference type="EMBL" id="MCV9888949.1"/>
    </source>
</evidence>
<accession>A0ABT3DPI7</accession>
<keyword evidence="2" id="KW-1185">Reference proteome</keyword>